<evidence type="ECO:0000313" key="1">
    <source>
        <dbReference type="EMBL" id="SEA99050.1"/>
    </source>
</evidence>
<sequence>MRAPHLTAFIVATAATVSPVAAPATDATAGDFGTRAEAVTLAEALMDRIDREGLQAGIDAVFDRAGPYAATRLGVNLFAGPVLIADNREPEMVAAPFDRTPDMTGEPAWPRIVEALGKGTDAELTWYHYDTQAPYDYRCVVRGASSIDALVMICR</sequence>
<evidence type="ECO:0000313" key="2">
    <source>
        <dbReference type="Proteomes" id="UP000198703"/>
    </source>
</evidence>
<proteinExistence type="predicted"/>
<gene>
    <name evidence="1" type="ORF">SAMN05444370_12610</name>
</gene>
<dbReference type="Proteomes" id="UP000198703">
    <property type="component" value="Unassembled WGS sequence"/>
</dbReference>
<dbReference type="AlphaFoldDB" id="A0A1H4FQE8"/>
<dbReference type="OrthoDB" id="9859069at2"/>
<name>A0A1H4FQE8_9RHOB</name>
<accession>A0A1H4FQE8</accession>
<dbReference type="RefSeq" id="WP_093256168.1">
    <property type="nucleotide sequence ID" value="NZ_FNQM01000026.1"/>
</dbReference>
<reference evidence="1 2" key="1">
    <citation type="submission" date="2016-10" db="EMBL/GenBank/DDBJ databases">
        <authorList>
            <person name="de Groot N.N."/>
        </authorList>
    </citation>
    <scope>NUCLEOTIDE SEQUENCE [LARGE SCALE GENOMIC DNA]</scope>
    <source>
        <strain evidence="1 2">DSM 15345</strain>
    </source>
</reference>
<keyword evidence="2" id="KW-1185">Reference proteome</keyword>
<dbReference type="EMBL" id="FNQM01000026">
    <property type="protein sequence ID" value="SEA99050.1"/>
    <property type="molecule type" value="Genomic_DNA"/>
</dbReference>
<protein>
    <recommendedName>
        <fullName evidence="3">Single Cache domain 2-containing protein</fullName>
    </recommendedName>
</protein>
<dbReference type="STRING" id="89524.SAMN05444370_12610"/>
<evidence type="ECO:0008006" key="3">
    <source>
        <dbReference type="Google" id="ProtNLM"/>
    </source>
</evidence>
<organism evidence="1 2">
    <name type="scientific">Rubrimonas cliftonensis</name>
    <dbReference type="NCBI Taxonomy" id="89524"/>
    <lineage>
        <taxon>Bacteria</taxon>
        <taxon>Pseudomonadati</taxon>
        <taxon>Pseudomonadota</taxon>
        <taxon>Alphaproteobacteria</taxon>
        <taxon>Rhodobacterales</taxon>
        <taxon>Paracoccaceae</taxon>
        <taxon>Rubrimonas</taxon>
    </lineage>
</organism>